<dbReference type="CDD" id="cd02516">
    <property type="entry name" value="CDP-ME_synthetase"/>
    <property type="match status" value="1"/>
</dbReference>
<dbReference type="InterPro" id="IPR050088">
    <property type="entry name" value="IspD/TarI_cytidylyltransf_bact"/>
</dbReference>
<comment type="catalytic activity">
    <reaction evidence="4">
        <text>D-ribitol 5-phosphate + CTP + H(+) = CDP-L-ribitol + diphosphate</text>
        <dbReference type="Rhea" id="RHEA:12456"/>
        <dbReference type="ChEBI" id="CHEBI:15378"/>
        <dbReference type="ChEBI" id="CHEBI:33019"/>
        <dbReference type="ChEBI" id="CHEBI:37563"/>
        <dbReference type="ChEBI" id="CHEBI:57608"/>
        <dbReference type="ChEBI" id="CHEBI:57695"/>
        <dbReference type="EC" id="2.7.7.40"/>
    </reaction>
</comment>
<dbReference type="SUPFAM" id="SSF53448">
    <property type="entry name" value="Nucleotide-diphospho-sugar transferases"/>
    <property type="match status" value="1"/>
</dbReference>
<comment type="caution">
    <text evidence="5">The sequence shown here is derived from an EMBL/GenBank/DDBJ whole genome shotgun (WGS) entry which is preliminary data.</text>
</comment>
<comment type="caution">
    <text evidence="4">Lacks conserved residue(s) required for the propagation of feature annotation.</text>
</comment>
<evidence type="ECO:0000313" key="5">
    <source>
        <dbReference type="EMBL" id="MDF9300087.1"/>
    </source>
</evidence>
<comment type="function">
    <text evidence="4">Catalyzes the transfer of the cytidylyl group of CTP to D-ribitol 5-phosphate.</text>
</comment>
<keyword evidence="3 4" id="KW-0777">Teichoic acid biosynthesis</keyword>
<dbReference type="HAMAP" id="MF_02068">
    <property type="entry name" value="TarI"/>
    <property type="match status" value="1"/>
</dbReference>
<sequence length="235" mass="26093">MIFAQVMAGGTGKRMGNTERPKQFLNLAGKPIIIHTLEKFTLTSDFEKIIVSSHPKWVQYTKDLVAKYISDERVVVIEGGAERNDTVMAAINYIEENYGAIDEHTLVMHDAVRPFITARIIADNIAASADFKAVDTVVGATDTIVRANDGVITDIPVRDEMYQGQTPQTVNVAAFRDFYNQMSEEQRMSLSDSAKVMLLAGYEVGIVQGEESNIKVTRPFDLRVADILARESMDV</sequence>
<feature type="site" description="Positions ribitol 5-phosphate for the nucleophilic attack" evidence="4">
    <location>
        <position position="215"/>
    </location>
</feature>
<dbReference type="InterPro" id="IPR029044">
    <property type="entry name" value="Nucleotide-diphossugar_trans"/>
</dbReference>
<feature type="binding site" evidence="4">
    <location>
        <begin position="80"/>
        <end position="86"/>
    </location>
    <ligand>
        <name>CTP</name>
        <dbReference type="ChEBI" id="CHEBI:37563"/>
    </ligand>
</feature>
<keyword evidence="2 4" id="KW-0548">Nucleotidyltransferase</keyword>
<keyword evidence="1 4" id="KW-0808">Transferase</keyword>
<protein>
    <recommendedName>
        <fullName evidence="4">Ribitol-5-phosphate cytidylyltransferase</fullName>
        <ecNumber evidence="4">2.7.7.40</ecNumber>
    </recommendedName>
</protein>
<accession>A0ABT6D3X7</accession>
<feature type="site" description="Positions ribitol 5-phosphate for the nucleophilic attack" evidence="4">
    <location>
        <position position="158"/>
    </location>
</feature>
<dbReference type="InterPro" id="IPR034709">
    <property type="entry name" value="TarI"/>
</dbReference>
<evidence type="ECO:0000256" key="2">
    <source>
        <dbReference type="ARBA" id="ARBA00022695"/>
    </source>
</evidence>
<evidence type="ECO:0000313" key="6">
    <source>
        <dbReference type="Proteomes" id="UP001146336"/>
    </source>
</evidence>
<feature type="site" description="Transition state stabilizer" evidence="4">
    <location>
        <position position="22"/>
    </location>
</feature>
<dbReference type="InterPro" id="IPR034683">
    <property type="entry name" value="IspD/TarI"/>
</dbReference>
<dbReference type="GO" id="GO:0016779">
    <property type="term" value="F:nucleotidyltransferase activity"/>
    <property type="evidence" value="ECO:0007669"/>
    <property type="project" value="UniProtKB-KW"/>
</dbReference>
<evidence type="ECO:0000256" key="3">
    <source>
        <dbReference type="ARBA" id="ARBA00022944"/>
    </source>
</evidence>
<evidence type="ECO:0000256" key="4">
    <source>
        <dbReference type="HAMAP-Rule" id="MF_02068"/>
    </source>
</evidence>
<dbReference type="RefSeq" id="WP_199404272.1">
    <property type="nucleotide sequence ID" value="NZ_JAOZFC020000001.1"/>
</dbReference>
<dbReference type="PANTHER" id="PTHR32125">
    <property type="entry name" value="2-C-METHYL-D-ERYTHRITOL 4-PHOSPHATE CYTIDYLYLTRANSFERASE, CHLOROPLASTIC"/>
    <property type="match status" value="1"/>
</dbReference>
<feature type="site" description="Transition state stabilizer" evidence="4">
    <location>
        <position position="14"/>
    </location>
</feature>
<dbReference type="EC" id="2.7.7.40" evidence="4"/>
<dbReference type="PANTHER" id="PTHR32125:SF8">
    <property type="entry name" value="RIBITOL-5-PHOSPHATE CYTIDYLYLTRANSFERASE"/>
    <property type="match status" value="1"/>
</dbReference>
<reference evidence="5" key="1">
    <citation type="submission" date="2023-03" db="EMBL/GenBank/DDBJ databases">
        <title>Comparative genomics of Weissella fermenti BK2, and weissella type species.</title>
        <authorList>
            <person name="Lee J.K."/>
            <person name="Baek J.H."/>
            <person name="Kim J.M."/>
            <person name="Choi D.G."/>
            <person name="Jeon C.O."/>
        </authorList>
    </citation>
    <scope>NUCLEOTIDE SEQUENCE</scope>
    <source>
        <strain evidence="5">BK2</strain>
    </source>
</reference>
<keyword evidence="6" id="KW-1185">Reference proteome</keyword>
<comment type="pathway">
    <text evidence="4">Cell wall biogenesis; poly(ribitol phosphate) teichoic acid biosynthesis.</text>
</comment>
<keyword evidence="4" id="KW-0961">Cell wall biogenesis/degradation</keyword>
<evidence type="ECO:0000256" key="1">
    <source>
        <dbReference type="ARBA" id="ARBA00022679"/>
    </source>
</evidence>
<comment type="similarity">
    <text evidence="4">Belongs to the IspD/TarI cytidylyltransferase family. TarI subfamily.</text>
</comment>
<dbReference type="Proteomes" id="UP001146336">
    <property type="component" value="Unassembled WGS sequence"/>
</dbReference>
<dbReference type="EMBL" id="JAOZFC020000001">
    <property type="protein sequence ID" value="MDF9300087.1"/>
    <property type="molecule type" value="Genomic_DNA"/>
</dbReference>
<dbReference type="Gene3D" id="3.90.550.10">
    <property type="entry name" value="Spore Coat Polysaccharide Biosynthesis Protein SpsA, Chain A"/>
    <property type="match status" value="1"/>
</dbReference>
<gene>
    <name evidence="4" type="primary">tarI</name>
    <name evidence="5" type="ORF">OIT47_007375</name>
</gene>
<organism evidence="5 6">
    <name type="scientific">Weissella fermenti</name>
    <dbReference type="NCBI Taxonomy" id="2987699"/>
    <lineage>
        <taxon>Bacteria</taxon>
        <taxon>Bacillati</taxon>
        <taxon>Bacillota</taxon>
        <taxon>Bacilli</taxon>
        <taxon>Lactobacillales</taxon>
        <taxon>Lactobacillaceae</taxon>
        <taxon>Weissella</taxon>
    </lineage>
</organism>
<dbReference type="Pfam" id="PF01128">
    <property type="entry name" value="IspD"/>
    <property type="match status" value="1"/>
</dbReference>
<name>A0ABT6D3X7_9LACO</name>
<proteinExistence type="inferred from homology"/>
<dbReference type="NCBIfam" id="NF001183">
    <property type="entry name" value="PRK00155.1-3"/>
    <property type="match status" value="1"/>
</dbReference>